<dbReference type="Proteomes" id="UP000069940">
    <property type="component" value="Unassembled WGS sequence"/>
</dbReference>
<feature type="transmembrane region" description="Helical" evidence="8">
    <location>
        <begin position="95"/>
        <end position="121"/>
    </location>
</feature>
<organism evidence="9 10">
    <name type="scientific">Aedes albopictus</name>
    <name type="common">Asian tiger mosquito</name>
    <name type="synonym">Stegomyia albopicta</name>
    <dbReference type="NCBI Taxonomy" id="7160"/>
    <lineage>
        <taxon>Eukaryota</taxon>
        <taxon>Metazoa</taxon>
        <taxon>Ecdysozoa</taxon>
        <taxon>Arthropoda</taxon>
        <taxon>Hexapoda</taxon>
        <taxon>Insecta</taxon>
        <taxon>Pterygota</taxon>
        <taxon>Neoptera</taxon>
        <taxon>Endopterygota</taxon>
        <taxon>Diptera</taxon>
        <taxon>Nematocera</taxon>
        <taxon>Culicoidea</taxon>
        <taxon>Culicidae</taxon>
        <taxon>Culicinae</taxon>
        <taxon>Aedini</taxon>
        <taxon>Aedes</taxon>
        <taxon>Stegomyia</taxon>
    </lineage>
</organism>
<name>A0ABM1ZB77_AEDAL</name>
<evidence type="ECO:0000256" key="7">
    <source>
        <dbReference type="SAM" id="MobiDB-lite"/>
    </source>
</evidence>
<feature type="transmembrane region" description="Helical" evidence="8">
    <location>
        <begin position="62"/>
        <end position="83"/>
    </location>
</feature>
<evidence type="ECO:0000256" key="1">
    <source>
        <dbReference type="ARBA" id="ARBA00004141"/>
    </source>
</evidence>
<evidence type="ECO:0000313" key="9">
    <source>
        <dbReference type="EnsemblMetazoa" id="AALFPA23_016815.P24554"/>
    </source>
</evidence>
<feature type="region of interest" description="Disordered" evidence="7">
    <location>
        <begin position="1"/>
        <end position="41"/>
    </location>
</feature>
<feature type="transmembrane region" description="Helical" evidence="8">
    <location>
        <begin position="133"/>
        <end position="152"/>
    </location>
</feature>
<comment type="similarity">
    <text evidence="2">Belongs to the ninjurin family.</text>
</comment>
<reference evidence="9" key="2">
    <citation type="submission" date="2025-05" db="UniProtKB">
        <authorList>
            <consortium name="EnsemblMetazoa"/>
        </authorList>
    </citation>
    <scope>IDENTIFICATION</scope>
    <source>
        <strain evidence="9">Foshan</strain>
    </source>
</reference>
<dbReference type="InterPro" id="IPR007007">
    <property type="entry name" value="Ninjurin"/>
</dbReference>
<dbReference type="GeneID" id="109420667"/>
<evidence type="ECO:0000313" key="10">
    <source>
        <dbReference type="Proteomes" id="UP000069940"/>
    </source>
</evidence>
<feature type="compositionally biased region" description="Polar residues" evidence="7">
    <location>
        <begin position="1"/>
        <end position="16"/>
    </location>
</feature>
<evidence type="ECO:0000256" key="5">
    <source>
        <dbReference type="ARBA" id="ARBA00022989"/>
    </source>
</evidence>
<keyword evidence="3 8" id="KW-0812">Transmembrane</keyword>
<evidence type="ECO:0000256" key="8">
    <source>
        <dbReference type="SAM" id="Phobius"/>
    </source>
</evidence>
<accession>A0ABM1ZB77</accession>
<feature type="compositionally biased region" description="Low complexity" evidence="7">
    <location>
        <begin position="17"/>
        <end position="28"/>
    </location>
</feature>
<dbReference type="RefSeq" id="XP_062711004.1">
    <property type="nucleotide sequence ID" value="XM_062855020.1"/>
</dbReference>
<proteinExistence type="inferred from homology"/>
<sequence>MLQPKKQTMVSQSVMITSPKKVPKTLTLPPSPPSPATPPPANGSFYSESDYDLRFAYQNYDLYRSVIEIALTVSFLAATTNQLRLLISFRESQGFIVSTVLVTLSLMMQLVIAIIVVTIAVNDHYRWIKLKAATAMVAILLTVVNVVIPFIINFEHSHVDFGRIYPH</sequence>
<evidence type="ECO:0000256" key="6">
    <source>
        <dbReference type="ARBA" id="ARBA00023136"/>
    </source>
</evidence>
<evidence type="ECO:0000256" key="3">
    <source>
        <dbReference type="ARBA" id="ARBA00022692"/>
    </source>
</evidence>
<comment type="subcellular location">
    <subcellularLocation>
        <location evidence="1">Membrane</location>
        <topology evidence="1">Multi-pass membrane protein</topology>
    </subcellularLocation>
</comment>
<evidence type="ECO:0000256" key="2">
    <source>
        <dbReference type="ARBA" id="ARBA00008141"/>
    </source>
</evidence>
<reference evidence="10" key="1">
    <citation type="journal article" date="2015" name="Proc. Natl. Acad. Sci. U.S.A.">
        <title>Genome sequence of the Asian Tiger mosquito, Aedes albopictus, reveals insights into its biology, genetics, and evolution.</title>
        <authorList>
            <person name="Chen X.G."/>
            <person name="Jiang X."/>
            <person name="Gu J."/>
            <person name="Xu M."/>
            <person name="Wu Y."/>
            <person name="Deng Y."/>
            <person name="Zhang C."/>
            <person name="Bonizzoni M."/>
            <person name="Dermauw W."/>
            <person name="Vontas J."/>
            <person name="Armbruster P."/>
            <person name="Huang X."/>
            <person name="Yang Y."/>
            <person name="Zhang H."/>
            <person name="He W."/>
            <person name="Peng H."/>
            <person name="Liu Y."/>
            <person name="Wu K."/>
            <person name="Chen J."/>
            <person name="Lirakis M."/>
            <person name="Topalis P."/>
            <person name="Van Leeuwen T."/>
            <person name="Hall A.B."/>
            <person name="Jiang X."/>
            <person name="Thorpe C."/>
            <person name="Mueller R.L."/>
            <person name="Sun C."/>
            <person name="Waterhouse R.M."/>
            <person name="Yan G."/>
            <person name="Tu Z.J."/>
            <person name="Fang X."/>
            <person name="James A.A."/>
        </authorList>
    </citation>
    <scope>NUCLEOTIDE SEQUENCE [LARGE SCALE GENOMIC DNA]</scope>
    <source>
        <strain evidence="10">Foshan</strain>
    </source>
</reference>
<evidence type="ECO:0000256" key="4">
    <source>
        <dbReference type="ARBA" id="ARBA00022889"/>
    </source>
</evidence>
<dbReference type="EnsemblMetazoa" id="AALFPA23_016815.R24554">
    <property type="protein sequence ID" value="AALFPA23_016815.P24554"/>
    <property type="gene ID" value="AALFPA23_016815"/>
</dbReference>
<keyword evidence="5 8" id="KW-1133">Transmembrane helix</keyword>
<feature type="compositionally biased region" description="Pro residues" evidence="7">
    <location>
        <begin position="29"/>
        <end position="41"/>
    </location>
</feature>
<dbReference type="Pfam" id="PF04923">
    <property type="entry name" value="Ninjurin"/>
    <property type="match status" value="1"/>
</dbReference>
<keyword evidence="4" id="KW-0130">Cell adhesion</keyword>
<keyword evidence="6 8" id="KW-0472">Membrane</keyword>
<keyword evidence="10" id="KW-1185">Reference proteome</keyword>
<protein>
    <submittedName>
        <fullName evidence="9">Uncharacterized protein</fullName>
    </submittedName>
</protein>